<accession>A0AAN6KNB5</accession>
<dbReference type="EMBL" id="JAUJLE010000061">
    <property type="protein sequence ID" value="KAK0993041.1"/>
    <property type="molecule type" value="Genomic_DNA"/>
</dbReference>
<sequence length="393" mass="45646">MINHTGPIPPLLRLPHELHGERIPMGPTELKSKPRRALERETMLLVDPSWKRPPKKRHSQAILLVHSQLFIAGLMTYWSGNTFVFGDCDKLRGSCSVALSEAVNNITSIELGETYHFFSDHDDPNDEYDWDLFSSNPHRRRILRKPDCDQRWPHPSWPASLDVLAKLPKLRRLELHVGSLTERVSVPAQGVNDWARTSHDHRDRPRERKSTLYLRDQVLLSIPVETLDKLQSLTMIYHLQIGPYPFNHVKFSADVLPYTRDLHSGAWNDPPYRPGTDLMGPKESELYNRWLEARAAVYWDETVEIFRGWRRRSESNRHIGLQWSSWAREWQGRGWAEWDDSHYQDRYGTPRSKEELAEEVAALQMTEDTTPASQEGLVEAMAGLQRVLQNVSR</sequence>
<evidence type="ECO:0000313" key="1">
    <source>
        <dbReference type="EMBL" id="KAK0993041.1"/>
    </source>
</evidence>
<protein>
    <submittedName>
        <fullName evidence="1">Uncharacterized protein</fullName>
    </submittedName>
</protein>
<gene>
    <name evidence="1" type="ORF">LTR91_008103</name>
</gene>
<organism evidence="1 2">
    <name type="scientific">Friedmanniomyces endolithicus</name>
    <dbReference type="NCBI Taxonomy" id="329885"/>
    <lineage>
        <taxon>Eukaryota</taxon>
        <taxon>Fungi</taxon>
        <taxon>Dikarya</taxon>
        <taxon>Ascomycota</taxon>
        <taxon>Pezizomycotina</taxon>
        <taxon>Dothideomycetes</taxon>
        <taxon>Dothideomycetidae</taxon>
        <taxon>Mycosphaerellales</taxon>
        <taxon>Teratosphaeriaceae</taxon>
        <taxon>Friedmanniomyces</taxon>
    </lineage>
</organism>
<evidence type="ECO:0000313" key="2">
    <source>
        <dbReference type="Proteomes" id="UP001175353"/>
    </source>
</evidence>
<dbReference type="AlphaFoldDB" id="A0AAN6KNB5"/>
<dbReference type="Proteomes" id="UP001175353">
    <property type="component" value="Unassembled WGS sequence"/>
</dbReference>
<reference evidence="1" key="1">
    <citation type="submission" date="2023-06" db="EMBL/GenBank/DDBJ databases">
        <title>Black Yeasts Isolated from many extreme environments.</title>
        <authorList>
            <person name="Coleine C."/>
            <person name="Stajich J.E."/>
            <person name="Selbmann L."/>
        </authorList>
    </citation>
    <scope>NUCLEOTIDE SEQUENCE</scope>
    <source>
        <strain evidence="1">CCFEE 5200</strain>
    </source>
</reference>
<name>A0AAN6KNB5_9PEZI</name>
<comment type="caution">
    <text evidence="1">The sequence shown here is derived from an EMBL/GenBank/DDBJ whole genome shotgun (WGS) entry which is preliminary data.</text>
</comment>
<keyword evidence="2" id="KW-1185">Reference proteome</keyword>
<proteinExistence type="predicted"/>